<dbReference type="Gene3D" id="3.40.50.360">
    <property type="match status" value="1"/>
</dbReference>
<evidence type="ECO:0000313" key="6">
    <source>
        <dbReference type="Proteomes" id="UP000824017"/>
    </source>
</evidence>
<evidence type="ECO:0000259" key="4">
    <source>
        <dbReference type="PROSITE" id="PS51379"/>
    </source>
</evidence>
<dbReference type="Gene3D" id="3.30.70.20">
    <property type="match status" value="1"/>
</dbReference>
<dbReference type="PROSITE" id="PS51379">
    <property type="entry name" value="4FE4S_FER_2"/>
    <property type="match status" value="2"/>
</dbReference>
<protein>
    <submittedName>
        <fullName evidence="5">EFR1 family ferrodoxin</fullName>
    </submittedName>
</protein>
<dbReference type="InterPro" id="IPR026816">
    <property type="entry name" value="Flavodoxin_dom"/>
</dbReference>
<dbReference type="EMBL" id="DXCD01000101">
    <property type="protein sequence ID" value="HIZ13040.1"/>
    <property type="molecule type" value="Genomic_DNA"/>
</dbReference>
<reference evidence="5" key="1">
    <citation type="journal article" date="2021" name="PeerJ">
        <title>Extensive microbial diversity within the chicken gut microbiome revealed by metagenomics and culture.</title>
        <authorList>
            <person name="Gilroy R."/>
            <person name="Ravi A."/>
            <person name="Getino M."/>
            <person name="Pursley I."/>
            <person name="Horton D.L."/>
            <person name="Alikhan N.F."/>
            <person name="Baker D."/>
            <person name="Gharbi K."/>
            <person name="Hall N."/>
            <person name="Watson M."/>
            <person name="Adriaenssens E.M."/>
            <person name="Foster-Nyarko E."/>
            <person name="Jarju S."/>
            <person name="Secka A."/>
            <person name="Antonio M."/>
            <person name="Oren A."/>
            <person name="Chaudhuri R.R."/>
            <person name="La Ragione R."/>
            <person name="Hildebrand F."/>
            <person name="Pallen M.J."/>
        </authorList>
    </citation>
    <scope>NUCLEOTIDE SEQUENCE</scope>
    <source>
        <strain evidence="5">ChiGjej1B1-13045</strain>
    </source>
</reference>
<accession>A0A9D2D9M9</accession>
<dbReference type="SUPFAM" id="SSF54862">
    <property type="entry name" value="4Fe-4S ferredoxins"/>
    <property type="match status" value="1"/>
</dbReference>
<evidence type="ECO:0000256" key="1">
    <source>
        <dbReference type="ARBA" id="ARBA00022723"/>
    </source>
</evidence>
<dbReference type="NCBIfam" id="NF038196">
    <property type="entry name" value="ferrodoxin_EFR1"/>
    <property type="match status" value="1"/>
</dbReference>
<name>A0A9D2D9M9_9FIRM</name>
<comment type="caution">
    <text evidence="5">The sequence shown here is derived from an EMBL/GenBank/DDBJ whole genome shotgun (WGS) entry which is preliminary data.</text>
</comment>
<keyword evidence="1" id="KW-0479">Metal-binding</keyword>
<dbReference type="Pfam" id="PF12724">
    <property type="entry name" value="Flavodoxin_5"/>
    <property type="match status" value="1"/>
</dbReference>
<dbReference type="InterPro" id="IPR017900">
    <property type="entry name" value="4Fe4S_Fe_S_CS"/>
</dbReference>
<feature type="domain" description="4Fe-4S ferredoxin-type" evidence="4">
    <location>
        <begin position="210"/>
        <end position="238"/>
    </location>
</feature>
<proteinExistence type="predicted"/>
<dbReference type="GO" id="GO:0051536">
    <property type="term" value="F:iron-sulfur cluster binding"/>
    <property type="evidence" value="ECO:0007669"/>
    <property type="project" value="UniProtKB-KW"/>
</dbReference>
<dbReference type="InterPro" id="IPR017896">
    <property type="entry name" value="4Fe4S_Fe-S-bd"/>
</dbReference>
<feature type="domain" description="4Fe-4S ferredoxin-type" evidence="4">
    <location>
        <begin position="181"/>
        <end position="209"/>
    </location>
</feature>
<reference evidence="5" key="2">
    <citation type="submission" date="2021-04" db="EMBL/GenBank/DDBJ databases">
        <authorList>
            <person name="Gilroy R."/>
        </authorList>
    </citation>
    <scope>NUCLEOTIDE SEQUENCE</scope>
    <source>
        <strain evidence="5">ChiGjej1B1-13045</strain>
    </source>
</reference>
<dbReference type="Proteomes" id="UP000824017">
    <property type="component" value="Unassembled WGS sequence"/>
</dbReference>
<dbReference type="SUPFAM" id="SSF52218">
    <property type="entry name" value="Flavoproteins"/>
    <property type="match status" value="1"/>
</dbReference>
<gene>
    <name evidence="5" type="ORF">H9817_03830</name>
</gene>
<dbReference type="GO" id="GO:0046872">
    <property type="term" value="F:metal ion binding"/>
    <property type="evidence" value="ECO:0007669"/>
    <property type="project" value="UniProtKB-KW"/>
</dbReference>
<dbReference type="Pfam" id="PF13187">
    <property type="entry name" value="Fer4_9"/>
    <property type="match status" value="1"/>
</dbReference>
<keyword evidence="3" id="KW-0411">Iron-sulfur</keyword>
<keyword evidence="2" id="KW-0408">Iron</keyword>
<sequence length="254" mass="28663">MVIYFSGTGNSRYAAEVIASELKDELQDAGEYIKAGKRGVFSSEKPWVFVAPTYCWQLPKLFAEFIRKSGFSGIRNAYFILTCGSETGNARAKTARFCKEKGFIYKGLLEVVMPENYVALFSVPEEHECRRLTENAAHLLKESAKYIREGKNFPLIKAGTVDRIKSSSLLNVGFYGFVVKAKKFYATDECISCGRCVKSCVLNNVRLVNGRPEWGKRCTHCMACISVCPEEAVEYGKRTVGKRRYLCHEKAYIK</sequence>
<organism evidence="5 6">
    <name type="scientific">Candidatus Mediterraneibacter stercorigallinarum</name>
    <dbReference type="NCBI Taxonomy" id="2838686"/>
    <lineage>
        <taxon>Bacteria</taxon>
        <taxon>Bacillati</taxon>
        <taxon>Bacillota</taxon>
        <taxon>Clostridia</taxon>
        <taxon>Lachnospirales</taxon>
        <taxon>Lachnospiraceae</taxon>
        <taxon>Mediterraneibacter</taxon>
    </lineage>
</organism>
<evidence type="ECO:0000256" key="2">
    <source>
        <dbReference type="ARBA" id="ARBA00023004"/>
    </source>
</evidence>
<dbReference type="AlphaFoldDB" id="A0A9D2D9M9"/>
<dbReference type="InterPro" id="IPR029039">
    <property type="entry name" value="Flavoprotein-like_sf"/>
</dbReference>
<evidence type="ECO:0000313" key="5">
    <source>
        <dbReference type="EMBL" id="HIZ13040.1"/>
    </source>
</evidence>
<dbReference type="PROSITE" id="PS00198">
    <property type="entry name" value="4FE4S_FER_1"/>
    <property type="match status" value="1"/>
</dbReference>
<dbReference type="InterPro" id="IPR047964">
    <property type="entry name" value="EFR1-like"/>
</dbReference>
<evidence type="ECO:0000256" key="3">
    <source>
        <dbReference type="ARBA" id="ARBA00023014"/>
    </source>
</evidence>